<feature type="compositionally biased region" description="Basic and acidic residues" evidence="1">
    <location>
        <begin position="13"/>
        <end position="25"/>
    </location>
</feature>
<dbReference type="AlphaFoldDB" id="A0AAN6X9R0"/>
<dbReference type="EMBL" id="MU864350">
    <property type="protein sequence ID" value="KAK4193902.1"/>
    <property type="molecule type" value="Genomic_DNA"/>
</dbReference>
<feature type="compositionally biased region" description="Polar residues" evidence="1">
    <location>
        <begin position="79"/>
        <end position="92"/>
    </location>
</feature>
<name>A0AAN6X9R0_9PEZI</name>
<comment type="caution">
    <text evidence="2">The sequence shown here is derived from an EMBL/GenBank/DDBJ whole genome shotgun (WGS) entry which is preliminary data.</text>
</comment>
<accession>A0AAN6X9R0</accession>
<feature type="compositionally biased region" description="Polar residues" evidence="1">
    <location>
        <begin position="41"/>
        <end position="54"/>
    </location>
</feature>
<dbReference type="PANTHER" id="PTHR37848">
    <property type="entry name" value="EXPRESSED PROTEIN"/>
    <property type="match status" value="1"/>
</dbReference>
<protein>
    <submittedName>
        <fullName evidence="2">Uncharacterized protein</fullName>
    </submittedName>
</protein>
<reference evidence="2" key="1">
    <citation type="journal article" date="2023" name="Mol. Phylogenet. Evol.">
        <title>Genome-scale phylogeny and comparative genomics of the fungal order Sordariales.</title>
        <authorList>
            <person name="Hensen N."/>
            <person name="Bonometti L."/>
            <person name="Westerberg I."/>
            <person name="Brannstrom I.O."/>
            <person name="Guillou S."/>
            <person name="Cros-Aarteil S."/>
            <person name="Calhoun S."/>
            <person name="Haridas S."/>
            <person name="Kuo A."/>
            <person name="Mondo S."/>
            <person name="Pangilinan J."/>
            <person name="Riley R."/>
            <person name="LaButti K."/>
            <person name="Andreopoulos B."/>
            <person name="Lipzen A."/>
            <person name="Chen C."/>
            <person name="Yan M."/>
            <person name="Daum C."/>
            <person name="Ng V."/>
            <person name="Clum A."/>
            <person name="Steindorff A."/>
            <person name="Ohm R.A."/>
            <person name="Martin F."/>
            <person name="Silar P."/>
            <person name="Natvig D.O."/>
            <person name="Lalanne C."/>
            <person name="Gautier V."/>
            <person name="Ament-Velasquez S.L."/>
            <person name="Kruys A."/>
            <person name="Hutchinson M.I."/>
            <person name="Powell A.J."/>
            <person name="Barry K."/>
            <person name="Miller A.N."/>
            <person name="Grigoriev I.V."/>
            <person name="Debuchy R."/>
            <person name="Gladieux P."/>
            <person name="Hiltunen Thoren M."/>
            <person name="Johannesson H."/>
        </authorList>
    </citation>
    <scope>NUCLEOTIDE SEQUENCE</scope>
    <source>
        <strain evidence="2">PSN309</strain>
    </source>
</reference>
<feature type="region of interest" description="Disordered" evidence="1">
    <location>
        <begin position="1"/>
        <end position="119"/>
    </location>
</feature>
<organism evidence="2 3">
    <name type="scientific">Podospora australis</name>
    <dbReference type="NCBI Taxonomy" id="1536484"/>
    <lineage>
        <taxon>Eukaryota</taxon>
        <taxon>Fungi</taxon>
        <taxon>Dikarya</taxon>
        <taxon>Ascomycota</taxon>
        <taxon>Pezizomycotina</taxon>
        <taxon>Sordariomycetes</taxon>
        <taxon>Sordariomycetidae</taxon>
        <taxon>Sordariales</taxon>
        <taxon>Podosporaceae</taxon>
        <taxon>Podospora</taxon>
    </lineage>
</organism>
<dbReference type="Proteomes" id="UP001302126">
    <property type="component" value="Unassembled WGS sequence"/>
</dbReference>
<evidence type="ECO:0000313" key="2">
    <source>
        <dbReference type="EMBL" id="KAK4193902.1"/>
    </source>
</evidence>
<proteinExistence type="predicted"/>
<keyword evidence="3" id="KW-1185">Reference proteome</keyword>
<reference evidence="2" key="2">
    <citation type="submission" date="2023-05" db="EMBL/GenBank/DDBJ databases">
        <authorList>
            <consortium name="Lawrence Berkeley National Laboratory"/>
            <person name="Steindorff A."/>
            <person name="Hensen N."/>
            <person name="Bonometti L."/>
            <person name="Westerberg I."/>
            <person name="Brannstrom I.O."/>
            <person name="Guillou S."/>
            <person name="Cros-Aarteil S."/>
            <person name="Calhoun S."/>
            <person name="Haridas S."/>
            <person name="Kuo A."/>
            <person name="Mondo S."/>
            <person name="Pangilinan J."/>
            <person name="Riley R."/>
            <person name="Labutti K."/>
            <person name="Andreopoulos B."/>
            <person name="Lipzen A."/>
            <person name="Chen C."/>
            <person name="Yanf M."/>
            <person name="Daum C."/>
            <person name="Ng V."/>
            <person name="Clum A."/>
            <person name="Ohm R."/>
            <person name="Martin F."/>
            <person name="Silar P."/>
            <person name="Natvig D."/>
            <person name="Lalanne C."/>
            <person name="Gautier V."/>
            <person name="Ament-Velasquez S.L."/>
            <person name="Kruys A."/>
            <person name="Hutchinson M.I."/>
            <person name="Powell A.J."/>
            <person name="Barry K."/>
            <person name="Miller A.N."/>
            <person name="Grigoriev I.V."/>
            <person name="Debuchy R."/>
            <person name="Gladieux P."/>
            <person name="Thoren M.H."/>
            <person name="Johannesson H."/>
        </authorList>
    </citation>
    <scope>NUCLEOTIDE SEQUENCE</scope>
    <source>
        <strain evidence="2">PSN309</strain>
    </source>
</reference>
<gene>
    <name evidence="2" type="ORF">QBC35DRAFT_9233</name>
</gene>
<evidence type="ECO:0000256" key="1">
    <source>
        <dbReference type="SAM" id="MobiDB-lite"/>
    </source>
</evidence>
<sequence>MDPNENRTPSSAEEEKARLREHYRQQDSSLTASPAEPGRASFSSSPSGTTNTVPMTEEELHASPVHSPYLPSPSQLSPATTTPASDSLQVLRSLTPPPYSGPSTPSQKPPPSPAAQSLLSQPRRHAGLPPLDYRLYNPPLFTLSSDRTTIRSSAPYLSSNASALISLIRQHATVPPKPQIHITGKRASSSSSRPDFAIKLNLMHLLIPSDSRQKLDYLRCVSQEELALRGGSKPTLEPHLINVEEWARRYVDDKASQKSFTLERVVANLDVNWLEGQIRALVAEMKYPGTVTVSFPVTHNKVVVSNPEKSKFLASVAGLFSGKKKYEVVKAVWPFASGRSGEEGRRVVTMSEEDWWREWRDTVRFAISTKRHGWVTNEDKLEVIMEGEGSAVNIDWGPEPSAHTSSWD</sequence>
<dbReference type="PANTHER" id="PTHR37848:SF1">
    <property type="entry name" value="SUN DOMAIN-CONTAINING PROTEIN"/>
    <property type="match status" value="1"/>
</dbReference>
<feature type="compositionally biased region" description="Polar residues" evidence="1">
    <location>
        <begin position="1"/>
        <end position="11"/>
    </location>
</feature>
<feature type="compositionally biased region" description="Low complexity" evidence="1">
    <location>
        <begin position="67"/>
        <end position="78"/>
    </location>
</feature>
<evidence type="ECO:0000313" key="3">
    <source>
        <dbReference type="Proteomes" id="UP001302126"/>
    </source>
</evidence>